<organism evidence="1 2">
    <name type="scientific">Peribacillus psychrosaccharolyticus</name>
    <name type="common">Bacillus psychrosaccharolyticus</name>
    <dbReference type="NCBI Taxonomy" id="1407"/>
    <lineage>
        <taxon>Bacteria</taxon>
        <taxon>Bacillati</taxon>
        <taxon>Bacillota</taxon>
        <taxon>Bacilli</taxon>
        <taxon>Bacillales</taxon>
        <taxon>Bacillaceae</taxon>
        <taxon>Peribacillus</taxon>
    </lineage>
</organism>
<dbReference type="RefSeq" id="WP_040374927.1">
    <property type="nucleotide sequence ID" value="NZ_CP068053.1"/>
</dbReference>
<gene>
    <name evidence="1" type="ORF">I6J18_08170</name>
</gene>
<dbReference type="AlphaFoldDB" id="A0A974NQ92"/>
<name>A0A974NQ92_PERPY</name>
<proteinExistence type="predicted"/>
<evidence type="ECO:0000313" key="1">
    <source>
        <dbReference type="EMBL" id="QQT01815.1"/>
    </source>
</evidence>
<dbReference type="KEGG" id="ppsr:I6J18_08170"/>
<sequence>MYNWIGSKPTFSQKSLISQFEPLLLEAEKNCLHSDEVILKAIEAEFVKNETKVFGLLILTSRYFAFLGLNEYFRYSLEELLDYRFDTDINNKDNWNLSFLTNHGHLNYENINKNEDSKEFLDALEMKFAHPEYTIQTTVTHDFKYLLTAERLHDYHIKNIQVTPFLLKRDNMGISKNGIRMLQELHPSAKFISEGYYQDEQKVGNFITIDKDILLYEYNNKTRSAALIKKWPLTFFNGMPVNHGRMETEIADPSGKLVISDNGRFCETLLAKMGITLTKQQKKWQKLFSFKIS</sequence>
<dbReference type="Proteomes" id="UP000595254">
    <property type="component" value="Chromosome"/>
</dbReference>
<evidence type="ECO:0000313" key="2">
    <source>
        <dbReference type="Proteomes" id="UP000595254"/>
    </source>
</evidence>
<keyword evidence="2" id="KW-1185">Reference proteome</keyword>
<dbReference type="EMBL" id="CP068053">
    <property type="protein sequence ID" value="QQT01815.1"/>
    <property type="molecule type" value="Genomic_DNA"/>
</dbReference>
<protein>
    <submittedName>
        <fullName evidence="1">Uncharacterized protein</fullName>
    </submittedName>
</protein>
<accession>A0A974NQ92</accession>
<reference evidence="1 2" key="1">
    <citation type="submission" date="2021-01" db="EMBL/GenBank/DDBJ databases">
        <title>FDA dAtabase for Regulatory Grade micrObial Sequences (FDA-ARGOS): Supporting development and validation of Infectious Disease Dx tests.</title>
        <authorList>
            <person name="Nelson B."/>
            <person name="Plummer A."/>
            <person name="Tallon L."/>
            <person name="Sadzewicz L."/>
            <person name="Zhao X."/>
            <person name="Boylan J."/>
            <person name="Ott S."/>
            <person name="Bowen H."/>
            <person name="Vavikolanu K."/>
            <person name="Mehta A."/>
            <person name="Aluvathingal J."/>
            <person name="Nadendla S."/>
            <person name="Myers T."/>
            <person name="Yan Y."/>
            <person name="Sichtig H."/>
        </authorList>
    </citation>
    <scope>NUCLEOTIDE SEQUENCE [LARGE SCALE GENOMIC DNA]</scope>
    <source>
        <strain evidence="1 2">FDAARGOS_1161</strain>
    </source>
</reference>